<evidence type="ECO:0000256" key="1">
    <source>
        <dbReference type="ARBA" id="ARBA00022630"/>
    </source>
</evidence>
<dbReference type="InterPro" id="IPR050172">
    <property type="entry name" value="SsuD_RutA_monooxygenase"/>
</dbReference>
<dbReference type="GO" id="GO:0008726">
    <property type="term" value="F:alkanesulfonate monooxygenase activity"/>
    <property type="evidence" value="ECO:0007669"/>
    <property type="project" value="TreeGrafter"/>
</dbReference>
<proteinExistence type="predicted"/>
<evidence type="ECO:0000256" key="2">
    <source>
        <dbReference type="ARBA" id="ARBA00022643"/>
    </source>
</evidence>
<evidence type="ECO:0000256" key="4">
    <source>
        <dbReference type="ARBA" id="ARBA00023033"/>
    </source>
</evidence>
<reference evidence="6" key="1">
    <citation type="submission" date="2018-05" db="EMBL/GenBank/DDBJ databases">
        <authorList>
            <person name="Lanie J.A."/>
            <person name="Ng W.-L."/>
            <person name="Kazmierczak K.M."/>
            <person name="Andrzejewski T.M."/>
            <person name="Davidsen T.M."/>
            <person name="Wayne K.J."/>
            <person name="Tettelin H."/>
            <person name="Glass J.I."/>
            <person name="Rusch D."/>
            <person name="Podicherti R."/>
            <person name="Tsui H.-C.T."/>
            <person name="Winkler M.E."/>
        </authorList>
    </citation>
    <scope>NUCLEOTIDE SEQUENCE</scope>
</reference>
<gene>
    <name evidence="6" type="ORF">METZ01_LOCUS205903</name>
</gene>
<keyword evidence="4" id="KW-0503">Monooxygenase</keyword>
<dbReference type="PANTHER" id="PTHR42847:SF4">
    <property type="entry name" value="ALKANESULFONATE MONOOXYGENASE-RELATED"/>
    <property type="match status" value="1"/>
</dbReference>
<accession>A0A382ERQ4</accession>
<evidence type="ECO:0000259" key="5">
    <source>
        <dbReference type="Pfam" id="PF00296"/>
    </source>
</evidence>
<dbReference type="AlphaFoldDB" id="A0A382ERQ4"/>
<organism evidence="6">
    <name type="scientific">marine metagenome</name>
    <dbReference type="NCBI Taxonomy" id="408172"/>
    <lineage>
        <taxon>unclassified sequences</taxon>
        <taxon>metagenomes</taxon>
        <taxon>ecological metagenomes</taxon>
    </lineage>
</organism>
<dbReference type="InterPro" id="IPR019921">
    <property type="entry name" value="Lucif-like_OxRdtase_Rv2161c"/>
</dbReference>
<keyword evidence="3" id="KW-0560">Oxidoreductase</keyword>
<dbReference type="Pfam" id="PF00296">
    <property type="entry name" value="Bac_luciferase"/>
    <property type="match status" value="1"/>
</dbReference>
<dbReference type="EMBL" id="UINC01045822">
    <property type="protein sequence ID" value="SVB53049.1"/>
    <property type="molecule type" value="Genomic_DNA"/>
</dbReference>
<dbReference type="PANTHER" id="PTHR42847">
    <property type="entry name" value="ALKANESULFONATE MONOOXYGENASE"/>
    <property type="match status" value="1"/>
</dbReference>
<keyword evidence="1" id="KW-0285">Flavoprotein</keyword>
<evidence type="ECO:0000313" key="6">
    <source>
        <dbReference type="EMBL" id="SVB53049.1"/>
    </source>
</evidence>
<dbReference type="InterPro" id="IPR036661">
    <property type="entry name" value="Luciferase-like_sf"/>
</dbReference>
<protein>
    <recommendedName>
        <fullName evidence="5">Luciferase-like domain-containing protein</fullName>
    </recommendedName>
</protein>
<dbReference type="Gene3D" id="3.20.20.30">
    <property type="entry name" value="Luciferase-like domain"/>
    <property type="match status" value="1"/>
</dbReference>
<dbReference type="SUPFAM" id="SSF51679">
    <property type="entry name" value="Bacterial luciferase-like"/>
    <property type="match status" value="1"/>
</dbReference>
<dbReference type="InterPro" id="IPR011251">
    <property type="entry name" value="Luciferase-like_dom"/>
</dbReference>
<name>A0A382ERQ4_9ZZZZ</name>
<evidence type="ECO:0000256" key="3">
    <source>
        <dbReference type="ARBA" id="ARBA00023002"/>
    </source>
</evidence>
<sequence length="300" mass="33829">MIIRIYKIEGTMDYGISFPQTQIGNDPAIIHNFVETAEELGFERLTLVDHILGAKEAKDAPWAVHYTIEYSFHEPMTLFAWIAGFTKSIQLVTANVVLPQRQTELVAKQAAQIDILTGGRMVLGIGVGWSKSEFEALNMNFANRGARIEEQVELLRRLWTDELVEFKGKWHNISEMGMNPRPIQRPIPIWFGAMAEVAVRRAARIGDGWLMSPRAEPDDQMKQLVEAFHEEAEGAGRNMSDLGIDATVFAEDRGPNEWLSEAQAWRDLGATSVTFRTSESGFTHIDQHMDAMRRLAEAVD</sequence>
<keyword evidence="2" id="KW-0288">FMN</keyword>
<feature type="domain" description="Luciferase-like" evidence="5">
    <location>
        <begin position="25"/>
        <end position="248"/>
    </location>
</feature>
<dbReference type="GO" id="GO:0046306">
    <property type="term" value="P:alkanesulfonate catabolic process"/>
    <property type="evidence" value="ECO:0007669"/>
    <property type="project" value="TreeGrafter"/>
</dbReference>
<dbReference type="NCBIfam" id="TIGR03619">
    <property type="entry name" value="F420_Rv2161c"/>
    <property type="match status" value="1"/>
</dbReference>